<organism evidence="1">
    <name type="scientific">marine sediment metagenome</name>
    <dbReference type="NCBI Taxonomy" id="412755"/>
    <lineage>
        <taxon>unclassified sequences</taxon>
        <taxon>metagenomes</taxon>
        <taxon>ecological metagenomes</taxon>
    </lineage>
</organism>
<dbReference type="EMBL" id="LAZR01000627">
    <property type="protein sequence ID" value="KKN62362.1"/>
    <property type="molecule type" value="Genomic_DNA"/>
</dbReference>
<sequence length="641" mass="72396">MAKRTLTLIGMSDSDTKSLLSILRLSSALLTNEWQISKKKNADLILYNLDSSTGRKAWQIGTQSMVGLLNPSAQDAESADVVIKKPLHKKHLADALNLIDSKLEEKKQSPITHKQTPQNSAKPRVNWLKKLFSHANPNSALPKLFFSDTSYPSSASETIKEPTLLQSWLGQLPTDSQQRVTPLLKNCQALLQHRMKPQQMLVLLEIYRTDINAIIFNRDIAAVKRDLYMNTESLRSIDKLNALIGCLAKGYEQIIQTQYLQAKTTANSEMMLLCMNRMAELLGLQLLHCYQYYRTAHTGLWFTLHRFYLYQEHADTLNSAPLVKPFHTSQPYLHIYSQIILTALTDPYSQPRYDVIRLYKLMAQFTDKITISPVGDRQIHTNSSFLLLGNFCIDAESDSSPKMTAKTSLLTRSLPTTRLVNVQAALKAIKDLFDDRRHIHQTPFMSELNLLKRIIPQLDTTHERLFHRITSNEHRNASISLGLAAIHAHMEHTDSVSLSWQLANQSTGGLMAKRPSQSCYNLNIDDLVGIFEQDFAVKLAVVKWLHIDVNADIEIGLELIQGQAKAITCIPEDEGEPYQALHLTIDSPNASPLIITERGVFSPGRILTIQGLEKPLKVVSNGLVKNSFNHEIFNYTRKLVS</sequence>
<accession>A0A0F9SJB7</accession>
<reference evidence="1" key="1">
    <citation type="journal article" date="2015" name="Nature">
        <title>Complex archaea that bridge the gap between prokaryotes and eukaryotes.</title>
        <authorList>
            <person name="Spang A."/>
            <person name="Saw J.H."/>
            <person name="Jorgensen S.L."/>
            <person name="Zaremba-Niedzwiedzka K."/>
            <person name="Martijn J."/>
            <person name="Lind A.E."/>
            <person name="van Eijk R."/>
            <person name="Schleper C."/>
            <person name="Guy L."/>
            <person name="Ettema T.J."/>
        </authorList>
    </citation>
    <scope>NUCLEOTIDE SEQUENCE</scope>
</reference>
<gene>
    <name evidence="1" type="ORF">LCGC14_0512740</name>
</gene>
<name>A0A0F9SJB7_9ZZZZ</name>
<protein>
    <recommendedName>
        <fullName evidence="2">PilZ domain-containing protein</fullName>
    </recommendedName>
</protein>
<evidence type="ECO:0008006" key="2">
    <source>
        <dbReference type="Google" id="ProtNLM"/>
    </source>
</evidence>
<proteinExistence type="predicted"/>
<comment type="caution">
    <text evidence="1">The sequence shown here is derived from an EMBL/GenBank/DDBJ whole genome shotgun (WGS) entry which is preliminary data.</text>
</comment>
<dbReference type="AlphaFoldDB" id="A0A0F9SJB7"/>
<evidence type="ECO:0000313" key="1">
    <source>
        <dbReference type="EMBL" id="KKN62362.1"/>
    </source>
</evidence>